<dbReference type="GO" id="GO:0006260">
    <property type="term" value="P:DNA replication"/>
    <property type="evidence" value="ECO:0007669"/>
    <property type="project" value="TreeGrafter"/>
</dbReference>
<dbReference type="OrthoDB" id="10025068at2759"/>
<dbReference type="InterPro" id="IPR009003">
    <property type="entry name" value="Peptidase_S1_PA"/>
</dbReference>
<evidence type="ECO:0000313" key="3">
    <source>
        <dbReference type="Proteomes" id="UP001142489"/>
    </source>
</evidence>
<dbReference type="Gene3D" id="2.40.10.10">
    <property type="entry name" value="Trypsin-like serine proteases"/>
    <property type="match status" value="2"/>
</dbReference>
<dbReference type="GO" id="GO:0000785">
    <property type="term" value="C:chromatin"/>
    <property type="evidence" value="ECO:0007669"/>
    <property type="project" value="TreeGrafter"/>
</dbReference>
<dbReference type="GO" id="GO:0005634">
    <property type="term" value="C:nucleus"/>
    <property type="evidence" value="ECO:0007669"/>
    <property type="project" value="TreeGrafter"/>
</dbReference>
<dbReference type="InterPro" id="IPR043504">
    <property type="entry name" value="Peptidase_S1_PA_chymotrypsin"/>
</dbReference>
<evidence type="ECO:0008006" key="4">
    <source>
        <dbReference type="Google" id="ProtNLM"/>
    </source>
</evidence>
<feature type="compositionally biased region" description="Basic residues" evidence="1">
    <location>
        <begin position="1"/>
        <end position="13"/>
    </location>
</feature>
<reference evidence="2" key="1">
    <citation type="journal article" date="2023" name="DNA Res.">
        <title>Chromosome-level genome assembly of Phrynocephalus forsythii using third-generation DNA sequencing and Hi-C analysis.</title>
        <authorList>
            <person name="Qi Y."/>
            <person name="Zhao W."/>
            <person name="Zhao Y."/>
            <person name="Niu C."/>
            <person name="Cao S."/>
            <person name="Zhang Y."/>
        </authorList>
    </citation>
    <scope>NUCLEOTIDE SEQUENCE</scope>
    <source>
        <tissue evidence="2">Muscle</tissue>
    </source>
</reference>
<accession>A0A9Q1B7R6</accession>
<dbReference type="EMBL" id="JAPFRF010000001">
    <property type="protein sequence ID" value="KAJ7344191.1"/>
    <property type="molecule type" value="Genomic_DNA"/>
</dbReference>
<dbReference type="Pfam" id="PF13365">
    <property type="entry name" value="Trypsin_2"/>
    <property type="match status" value="1"/>
</dbReference>
<comment type="caution">
    <text evidence="2">The sequence shown here is derived from an EMBL/GenBank/DDBJ whole genome shotgun (WGS) entry which is preliminary data.</text>
</comment>
<evidence type="ECO:0000256" key="1">
    <source>
        <dbReference type="SAM" id="MobiDB-lite"/>
    </source>
</evidence>
<sequence length="661" mass="75533">MNPSRASKKRRYEKGKNDDGNILLYVKRGAANSGADSNTSSMRRKPPEEIEGTAGAHRIRRNPEAETEGICAEESPPSLEEPLEEEREFTVKLGVDVKEHVLKGKIHDNILTTLRASKDVSAWMDKEKGKEVYLIGKKGMKGCINLGMPLKYVPDGSQFEMKFYPSKRKGSNSKLAYRQYNSRKNCVLFYVAPTAKIYETNKPLSREIIRCKQLLKENCDLCIFAPQKETIRDALCNDGRFVPTLREEDWILMEKNKVISSSLPVKRMSNKNFCVHLKTKRPAMRGKSANTRQLPLASQEKQQKPHLYFNKKLLAFYPDLEEQSGIIKQFFENAKQQQQLSDVFGVYKEVFGKEKKNSMLVKEMKLHAHRSKSVGYIEWGTTVGKDGVATCFVLCGSYILTCHHVVMMIVGEETEEEQWALKISQLARVTFSYEGRHPEENDWFPLEEWFEISDRKLDFAVLKLKGNGNRNEIPAGLVQFSSAPPFNGLIYIIGHPEGEAKSVDGCCVVSVFERQQECIRRLQQEREKECNCVNCGYEEGRYCIHMYNPRLPDIIYNPDAVTYDTSFFRGSSGSPVFDRNGDLVALHAAGYLYGGKYKQRSIIEFGYLMKSILSNIENNHQSWYQSEIFPVLQPSPDAREVAVHDNHFPQDVEMTPVDDIL</sequence>
<dbReference type="Proteomes" id="UP001142489">
    <property type="component" value="Unassembled WGS sequence"/>
</dbReference>
<dbReference type="PANTHER" id="PTHR14389">
    <property type="entry name" value="SI:CH1073-475A24.1"/>
    <property type="match status" value="1"/>
</dbReference>
<feature type="region of interest" description="Disordered" evidence="1">
    <location>
        <begin position="1"/>
        <end position="84"/>
    </location>
</feature>
<evidence type="ECO:0000313" key="2">
    <source>
        <dbReference type="EMBL" id="KAJ7344191.1"/>
    </source>
</evidence>
<gene>
    <name evidence="2" type="ORF">JRQ81_000141</name>
</gene>
<organism evidence="2 3">
    <name type="scientific">Phrynocephalus forsythii</name>
    <dbReference type="NCBI Taxonomy" id="171643"/>
    <lineage>
        <taxon>Eukaryota</taxon>
        <taxon>Metazoa</taxon>
        <taxon>Chordata</taxon>
        <taxon>Craniata</taxon>
        <taxon>Vertebrata</taxon>
        <taxon>Euteleostomi</taxon>
        <taxon>Lepidosauria</taxon>
        <taxon>Squamata</taxon>
        <taxon>Bifurcata</taxon>
        <taxon>Unidentata</taxon>
        <taxon>Episquamata</taxon>
        <taxon>Toxicofera</taxon>
        <taxon>Iguania</taxon>
        <taxon>Acrodonta</taxon>
        <taxon>Agamidae</taxon>
        <taxon>Agaminae</taxon>
        <taxon>Phrynocephalus</taxon>
    </lineage>
</organism>
<proteinExistence type="predicted"/>
<protein>
    <recommendedName>
        <fullName evidence="4">Protein FAM111A</fullName>
    </recommendedName>
</protein>
<dbReference type="AlphaFoldDB" id="A0A9Q1B7R6"/>
<keyword evidence="3" id="KW-1185">Reference proteome</keyword>
<dbReference type="PANTHER" id="PTHR14389:SF3">
    <property type="entry name" value="PROTEIN FAM111A-LIKE"/>
    <property type="match status" value="1"/>
</dbReference>
<dbReference type="SUPFAM" id="SSF50494">
    <property type="entry name" value="Trypsin-like serine proteases"/>
    <property type="match status" value="1"/>
</dbReference>
<name>A0A9Q1B7R6_9SAUR</name>